<evidence type="ECO:0000313" key="2">
    <source>
        <dbReference type="EMBL" id="CAJ1976985.1"/>
    </source>
</evidence>
<feature type="transmembrane region" description="Helical" evidence="1">
    <location>
        <begin position="12"/>
        <end position="31"/>
    </location>
</feature>
<keyword evidence="1" id="KW-1133">Transmembrane helix</keyword>
<keyword evidence="3" id="KW-1185">Reference proteome</keyword>
<evidence type="ECO:0000256" key="1">
    <source>
        <dbReference type="SAM" id="Phobius"/>
    </source>
</evidence>
<evidence type="ECO:0000313" key="3">
    <source>
        <dbReference type="Proteomes" id="UP001189624"/>
    </source>
</evidence>
<dbReference type="EMBL" id="OY731407">
    <property type="protein sequence ID" value="CAJ1976985.1"/>
    <property type="molecule type" value="Genomic_DNA"/>
</dbReference>
<name>A0AA87BBT0_9FABA</name>
<gene>
    <name evidence="2" type="ORF">AYBTSS11_LOCUS29130</name>
</gene>
<protein>
    <submittedName>
        <fullName evidence="2">Uncharacterized protein</fullName>
    </submittedName>
</protein>
<accession>A0AA87BBT0</accession>
<dbReference type="AlphaFoldDB" id="A0AA87BBT0"/>
<dbReference type="Proteomes" id="UP001189624">
    <property type="component" value="Chromosome 10"/>
</dbReference>
<proteinExistence type="predicted"/>
<keyword evidence="1" id="KW-0472">Membrane</keyword>
<keyword evidence="1" id="KW-0812">Transmembrane</keyword>
<dbReference type="Gramene" id="rna-AYBTSS11_LOCUS29130">
    <property type="protein sequence ID" value="CAJ1976985.1"/>
    <property type="gene ID" value="gene-AYBTSS11_LOCUS29130"/>
</dbReference>
<sequence>MRMGHTRFLRWIIIGSLSFVVDVSVIHVIHLKDSVSSEFLKLGWCASRNGSPALGSDGGGLLWFMWCIFKSPCLWLESNVRCVLVR</sequence>
<reference evidence="2" key="1">
    <citation type="submission" date="2023-10" db="EMBL/GenBank/DDBJ databases">
        <authorList>
            <person name="Domelevo Entfellner J.-B."/>
        </authorList>
    </citation>
    <scope>NUCLEOTIDE SEQUENCE</scope>
</reference>
<organism evidence="2 3">
    <name type="scientific">Sphenostylis stenocarpa</name>
    <dbReference type="NCBI Taxonomy" id="92480"/>
    <lineage>
        <taxon>Eukaryota</taxon>
        <taxon>Viridiplantae</taxon>
        <taxon>Streptophyta</taxon>
        <taxon>Embryophyta</taxon>
        <taxon>Tracheophyta</taxon>
        <taxon>Spermatophyta</taxon>
        <taxon>Magnoliopsida</taxon>
        <taxon>eudicotyledons</taxon>
        <taxon>Gunneridae</taxon>
        <taxon>Pentapetalae</taxon>
        <taxon>rosids</taxon>
        <taxon>fabids</taxon>
        <taxon>Fabales</taxon>
        <taxon>Fabaceae</taxon>
        <taxon>Papilionoideae</taxon>
        <taxon>50 kb inversion clade</taxon>
        <taxon>NPAAA clade</taxon>
        <taxon>indigoferoid/millettioid clade</taxon>
        <taxon>Phaseoleae</taxon>
        <taxon>Sphenostylis</taxon>
    </lineage>
</organism>